<evidence type="ECO:0000256" key="2">
    <source>
        <dbReference type="PROSITE-ProRule" id="PRU00192"/>
    </source>
</evidence>
<dbReference type="Proteomes" id="UP000053766">
    <property type="component" value="Unassembled WGS sequence"/>
</dbReference>
<dbReference type="Gene3D" id="2.30.30.40">
    <property type="entry name" value="SH3 Domains"/>
    <property type="match status" value="1"/>
</dbReference>
<dbReference type="PANTHER" id="PTHR46026">
    <property type="entry name" value="RHO-TYPE GUANINE NUCLEOTIDE EXCHANGE FACTOR, ISOFORM F"/>
    <property type="match status" value="1"/>
</dbReference>
<feature type="domain" description="SH3" evidence="3">
    <location>
        <begin position="13"/>
        <end position="72"/>
    </location>
</feature>
<dbReference type="SUPFAM" id="SSF48065">
    <property type="entry name" value="DBL homology domain (DH-domain)"/>
    <property type="match status" value="1"/>
</dbReference>
<dbReference type="EMBL" id="KN716750">
    <property type="protein sequence ID" value="KJH41839.1"/>
    <property type="molecule type" value="Genomic_DNA"/>
</dbReference>
<dbReference type="GO" id="GO:0005737">
    <property type="term" value="C:cytoplasm"/>
    <property type="evidence" value="ECO:0007669"/>
    <property type="project" value="TreeGrafter"/>
</dbReference>
<dbReference type="AlphaFoldDB" id="A0A0D8XDW3"/>
<dbReference type="InterPro" id="IPR001452">
    <property type="entry name" value="SH3_domain"/>
</dbReference>
<dbReference type="GO" id="GO:0005085">
    <property type="term" value="F:guanyl-nucleotide exchange factor activity"/>
    <property type="evidence" value="ECO:0007669"/>
    <property type="project" value="InterPro"/>
</dbReference>
<dbReference type="SMART" id="SM00326">
    <property type="entry name" value="SH3"/>
    <property type="match status" value="1"/>
</dbReference>
<organism evidence="5 6">
    <name type="scientific">Dictyocaulus viviparus</name>
    <name type="common">Bovine lungworm</name>
    <dbReference type="NCBI Taxonomy" id="29172"/>
    <lineage>
        <taxon>Eukaryota</taxon>
        <taxon>Metazoa</taxon>
        <taxon>Ecdysozoa</taxon>
        <taxon>Nematoda</taxon>
        <taxon>Chromadorea</taxon>
        <taxon>Rhabditida</taxon>
        <taxon>Rhabditina</taxon>
        <taxon>Rhabditomorpha</taxon>
        <taxon>Strongyloidea</taxon>
        <taxon>Metastrongylidae</taxon>
        <taxon>Dictyocaulus</taxon>
    </lineage>
</organism>
<dbReference type="CDD" id="cd11877">
    <property type="entry name" value="SH3_PIX"/>
    <property type="match status" value="1"/>
</dbReference>
<dbReference type="InterPro" id="IPR036028">
    <property type="entry name" value="SH3-like_dom_sf"/>
</dbReference>
<evidence type="ECO:0000259" key="3">
    <source>
        <dbReference type="PROSITE" id="PS50002"/>
    </source>
</evidence>
<dbReference type="PANTHER" id="PTHR46026:SF1">
    <property type="entry name" value="RHO-TYPE GUANINE NUCLEOTIDE EXCHANGE FACTOR, ISOFORM F"/>
    <property type="match status" value="1"/>
</dbReference>
<keyword evidence="6" id="KW-1185">Reference proteome</keyword>
<dbReference type="PRINTS" id="PR00452">
    <property type="entry name" value="SH3DOMAIN"/>
</dbReference>
<keyword evidence="1 2" id="KW-0728">SH3 domain</keyword>
<evidence type="ECO:0000259" key="4">
    <source>
        <dbReference type="PROSITE" id="PS50010"/>
    </source>
</evidence>
<dbReference type="PROSITE" id="PS50010">
    <property type="entry name" value="DH_2"/>
    <property type="match status" value="1"/>
</dbReference>
<dbReference type="SUPFAM" id="SSF50044">
    <property type="entry name" value="SH3-domain"/>
    <property type="match status" value="1"/>
</dbReference>
<sequence>MSETEIENQHHESSIVVAKAKFNFEGKNNDELTFCKNDTITVTQQLEGGWWEGTINGKTGWFPANYVSVMTEKDKLMRSRSVPNAVALMNGVISASGIPVYGDVASSTATRTQFRVEIIRDFIRAEENYVTNVHKTYEELLLPIRAAAILSPEDYAILSCYIEEIFTLQKNTLIQLKETASLNVSRQRIGGILISTAGELKRLLVAYCENHPKAVEVLNEKM</sequence>
<proteinExistence type="predicted"/>
<reference evidence="6" key="2">
    <citation type="journal article" date="2016" name="Sci. Rep.">
        <title>Dictyocaulus viviparus genome, variome and transcriptome elucidate lungworm biology and support future intervention.</title>
        <authorList>
            <person name="McNulty S.N."/>
            <person name="Strube C."/>
            <person name="Rosa B.A."/>
            <person name="Martin J.C."/>
            <person name="Tyagi R."/>
            <person name="Choi Y.J."/>
            <person name="Wang Q."/>
            <person name="Hallsworth Pepin K."/>
            <person name="Zhang X."/>
            <person name="Ozersky P."/>
            <person name="Wilson R.K."/>
            <person name="Sternberg P.W."/>
            <person name="Gasser R.B."/>
            <person name="Mitreva M."/>
        </authorList>
    </citation>
    <scope>NUCLEOTIDE SEQUENCE [LARGE SCALE GENOMIC DNA]</scope>
    <source>
        <strain evidence="6">HannoverDv2000</strain>
    </source>
</reference>
<dbReference type="STRING" id="29172.A0A0D8XDW3"/>
<evidence type="ECO:0000313" key="6">
    <source>
        <dbReference type="Proteomes" id="UP000053766"/>
    </source>
</evidence>
<reference evidence="5 6" key="1">
    <citation type="submission" date="2013-11" db="EMBL/GenBank/DDBJ databases">
        <title>Draft genome of the bovine lungworm Dictyocaulus viviparus.</title>
        <authorList>
            <person name="Mitreva M."/>
        </authorList>
    </citation>
    <scope>NUCLEOTIDE SEQUENCE [LARGE SCALE GENOMIC DNA]</scope>
    <source>
        <strain evidence="5 6">HannoverDv2000</strain>
    </source>
</reference>
<dbReference type="Gene3D" id="1.20.900.10">
    <property type="entry name" value="Dbl homology (DH) domain"/>
    <property type="match status" value="1"/>
</dbReference>
<dbReference type="OrthoDB" id="443981at2759"/>
<evidence type="ECO:0000256" key="1">
    <source>
        <dbReference type="ARBA" id="ARBA00022443"/>
    </source>
</evidence>
<name>A0A0D8XDW3_DICVI</name>
<dbReference type="Pfam" id="PF00621">
    <property type="entry name" value="RhoGEF"/>
    <property type="match status" value="1"/>
</dbReference>
<dbReference type="InterPro" id="IPR000219">
    <property type="entry name" value="DH_dom"/>
</dbReference>
<evidence type="ECO:0000313" key="5">
    <source>
        <dbReference type="EMBL" id="KJH41839.1"/>
    </source>
</evidence>
<dbReference type="PROSITE" id="PS50002">
    <property type="entry name" value="SH3"/>
    <property type="match status" value="1"/>
</dbReference>
<gene>
    <name evidence="5" type="ORF">DICVIV_12187</name>
</gene>
<accession>A0A0D8XDW3</accession>
<dbReference type="InterPro" id="IPR035899">
    <property type="entry name" value="DBL_dom_sf"/>
</dbReference>
<dbReference type="FunFam" id="2.30.30.40:FF:000072">
    <property type="entry name" value="Unconventional Myosin IB"/>
    <property type="match status" value="1"/>
</dbReference>
<protein>
    <submittedName>
        <fullName evidence="5">SH3 domain protein</fullName>
    </submittedName>
</protein>
<dbReference type="GO" id="GO:0016192">
    <property type="term" value="P:vesicle-mediated transport"/>
    <property type="evidence" value="ECO:0007669"/>
    <property type="project" value="UniProtKB-ARBA"/>
</dbReference>
<dbReference type="Pfam" id="PF14604">
    <property type="entry name" value="SH3_9"/>
    <property type="match status" value="1"/>
</dbReference>
<feature type="domain" description="DH" evidence="4">
    <location>
        <begin position="114"/>
        <end position="222"/>
    </location>
</feature>